<feature type="compositionally biased region" description="Acidic residues" evidence="1">
    <location>
        <begin position="352"/>
        <end position="363"/>
    </location>
</feature>
<feature type="region of interest" description="Disordered" evidence="1">
    <location>
        <begin position="46"/>
        <end position="297"/>
    </location>
</feature>
<keyword evidence="2" id="KW-1185">Reference proteome</keyword>
<evidence type="ECO:0000313" key="2">
    <source>
        <dbReference type="Proteomes" id="UP000829291"/>
    </source>
</evidence>
<feature type="compositionally biased region" description="Polar residues" evidence="1">
    <location>
        <begin position="49"/>
        <end position="63"/>
    </location>
</feature>
<reference evidence="3" key="1">
    <citation type="submission" date="2025-08" db="UniProtKB">
        <authorList>
            <consortium name="RefSeq"/>
        </authorList>
    </citation>
    <scope>IDENTIFICATION</scope>
    <source>
        <tissue evidence="3">Thorax and Abdomen</tissue>
    </source>
</reference>
<sequence length="585" mass="64207">MRSTLDPGKRLNRWKIRLCKYDYEFQHKPGRENLNADALSRNPVDLKKLSSTSDSTVETNVPQKAQVLPLSSKPSGNRKDTTPETSAGPSKADASVIASRTRSRLGSVPTVPTVPERREGSSESSGPVATRTRGKVVTRPARRPPPADAKPSGSEPESSGPPIQRLHRSMLPSQLLPPKRPESPPPVKVKLLGGPQEPVFSSESGSAKSDQRSATITVTLTAPSNDSDGSTEESEAEGTKTITVTLEDSINKFNESLRRLEERHHTKSSRDPKKGPDKADFDWPDHLSEGDEVEEEAQMILQEQDPFDDIAGDAELASRLKALEGRFKSPSDQELVRRLSAREKISLRTEEEGTEADDENDEQPAERESMPRISARERPKTSMAAGLEREPDTSQPARTSLLPASRLTVRWSLPSNDAVPAAKSTPYQSRALPRATPPENTTGRKSEFITFPDDPIIIGSKDTNSSLITSSSLDLSSKEESDQEKPIAKTSTMIISRECLTYKPDNLVHFISADGELSTSVGKLLVDLGRLDGQTIKDRNLSIGQIAVTPYGSNNIYSIVIKKRYYDETSAEHIFKGLENLKFAL</sequence>
<protein>
    <submittedName>
        <fullName evidence="3">Nucleolar protein dao-5-like</fullName>
    </submittedName>
</protein>
<accession>A0ABM3GNU9</accession>
<evidence type="ECO:0000256" key="1">
    <source>
        <dbReference type="SAM" id="MobiDB-lite"/>
    </source>
</evidence>
<feature type="compositionally biased region" description="Basic and acidic residues" evidence="1">
    <location>
        <begin position="323"/>
        <end position="351"/>
    </location>
</feature>
<proteinExistence type="predicted"/>
<gene>
    <name evidence="3" type="primary">LOC124295566</name>
</gene>
<feature type="region of interest" description="Disordered" evidence="1">
    <location>
        <begin position="417"/>
        <end position="455"/>
    </location>
</feature>
<evidence type="ECO:0000313" key="3">
    <source>
        <dbReference type="RefSeq" id="XP_046601946.1"/>
    </source>
</evidence>
<organism evidence="2 3">
    <name type="scientific">Neodiprion lecontei</name>
    <name type="common">Redheaded pine sawfly</name>
    <dbReference type="NCBI Taxonomy" id="441921"/>
    <lineage>
        <taxon>Eukaryota</taxon>
        <taxon>Metazoa</taxon>
        <taxon>Ecdysozoa</taxon>
        <taxon>Arthropoda</taxon>
        <taxon>Hexapoda</taxon>
        <taxon>Insecta</taxon>
        <taxon>Pterygota</taxon>
        <taxon>Neoptera</taxon>
        <taxon>Endopterygota</taxon>
        <taxon>Hymenoptera</taxon>
        <taxon>Tenthredinoidea</taxon>
        <taxon>Diprionidae</taxon>
        <taxon>Diprioninae</taxon>
        <taxon>Neodiprion</taxon>
    </lineage>
</organism>
<feature type="compositionally biased region" description="Polar residues" evidence="1">
    <location>
        <begin position="199"/>
        <end position="228"/>
    </location>
</feature>
<dbReference type="GeneID" id="124295566"/>
<feature type="compositionally biased region" description="Basic and acidic residues" evidence="1">
    <location>
        <begin position="255"/>
        <end position="289"/>
    </location>
</feature>
<feature type="compositionally biased region" description="Polar residues" evidence="1">
    <location>
        <begin position="240"/>
        <end position="254"/>
    </location>
</feature>
<dbReference type="Proteomes" id="UP000829291">
    <property type="component" value="Chromosome 7"/>
</dbReference>
<feature type="compositionally biased region" description="Low complexity" evidence="1">
    <location>
        <begin position="149"/>
        <end position="162"/>
    </location>
</feature>
<feature type="region of interest" description="Disordered" evidence="1">
    <location>
        <begin position="323"/>
        <end position="401"/>
    </location>
</feature>
<name>A0ABM3GNU9_NEOLC</name>
<feature type="compositionally biased region" description="Basic and acidic residues" evidence="1">
    <location>
        <begin position="364"/>
        <end position="380"/>
    </location>
</feature>
<dbReference type="RefSeq" id="XP_046601946.1">
    <property type="nucleotide sequence ID" value="XM_046745990.1"/>
</dbReference>
<feature type="compositionally biased region" description="Basic residues" evidence="1">
    <location>
        <begin position="132"/>
        <end position="142"/>
    </location>
</feature>